<dbReference type="PANTHER" id="PTHR43038">
    <property type="entry name" value="ATP-BINDING CASSETTE, SUB-FAMILY H, MEMBER 1"/>
    <property type="match status" value="1"/>
</dbReference>
<accession>I3UHW1</accession>
<dbReference type="SUPFAM" id="SSF52540">
    <property type="entry name" value="P-loop containing nucleoside triphosphate hydrolases"/>
    <property type="match status" value="2"/>
</dbReference>
<dbReference type="PANTHER" id="PTHR43038:SF3">
    <property type="entry name" value="ABC TRANSPORTER G FAMILY MEMBER 20 ISOFORM X1"/>
    <property type="match status" value="1"/>
</dbReference>
<evidence type="ECO:0000256" key="3">
    <source>
        <dbReference type="ARBA" id="ARBA00022840"/>
    </source>
</evidence>
<protein>
    <submittedName>
        <fullName evidence="6">ABC transporter ATP-binding protein</fullName>
    </submittedName>
</protein>
<keyword evidence="2" id="KW-0547">Nucleotide-binding</keyword>
<name>I3UHW1_ADVKW</name>
<dbReference type="InterPro" id="IPR003593">
    <property type="entry name" value="AAA+_ATPase"/>
</dbReference>
<dbReference type="KEGG" id="aka:TKWG_25310"/>
<evidence type="ECO:0000256" key="4">
    <source>
        <dbReference type="SAM" id="MobiDB-lite"/>
    </source>
</evidence>
<keyword evidence="7" id="KW-1185">Reference proteome</keyword>
<reference evidence="6 7" key="1">
    <citation type="journal article" date="2011" name="J. Bacteriol.">
        <title>Whole-genome shotgun sequencing of the sulfur-oxidizing chemoautotroph Tetrathiobacter kashmirensis.</title>
        <authorList>
            <person name="Ghosh W."/>
            <person name="George A."/>
            <person name="Agarwal A."/>
            <person name="Raj P."/>
            <person name="Alam M."/>
            <person name="Pyne P."/>
            <person name="Das Gupta S.K."/>
        </authorList>
    </citation>
    <scope>NUCLEOTIDE SEQUENCE [LARGE SCALE GENOMIC DNA]</scope>
    <source>
        <strain evidence="6 7">WT001</strain>
    </source>
</reference>
<keyword evidence="1" id="KW-1003">Cell membrane</keyword>
<evidence type="ECO:0000256" key="2">
    <source>
        <dbReference type="ARBA" id="ARBA00022741"/>
    </source>
</evidence>
<dbReference type="Pfam" id="PF00005">
    <property type="entry name" value="ABC_tran"/>
    <property type="match status" value="2"/>
</dbReference>
<dbReference type="Gene3D" id="3.40.50.300">
    <property type="entry name" value="P-loop containing nucleotide triphosphate hydrolases"/>
    <property type="match status" value="2"/>
</dbReference>
<evidence type="ECO:0000256" key="1">
    <source>
        <dbReference type="ARBA" id="ARBA00022475"/>
    </source>
</evidence>
<dbReference type="GO" id="GO:0005524">
    <property type="term" value="F:ATP binding"/>
    <property type="evidence" value="ECO:0007669"/>
    <property type="project" value="UniProtKB-KW"/>
</dbReference>
<keyword evidence="3 6" id="KW-0067">ATP-binding</keyword>
<proteinExistence type="predicted"/>
<dbReference type="PROSITE" id="PS00211">
    <property type="entry name" value="ABC_TRANSPORTER_1"/>
    <property type="match status" value="1"/>
</dbReference>
<gene>
    <name evidence="6" type="ordered locus">TKWG_25310</name>
</gene>
<dbReference type="SMART" id="SM00382">
    <property type="entry name" value="AAA"/>
    <property type="match status" value="2"/>
</dbReference>
<dbReference type="Proteomes" id="UP000005267">
    <property type="component" value="Chromosome"/>
</dbReference>
<dbReference type="CDD" id="cd03230">
    <property type="entry name" value="ABC_DR_subfamily_A"/>
    <property type="match status" value="1"/>
</dbReference>
<evidence type="ECO:0000313" key="6">
    <source>
        <dbReference type="EMBL" id="AFK64599.1"/>
    </source>
</evidence>
<keyword evidence="1" id="KW-0472">Membrane</keyword>
<dbReference type="AlphaFoldDB" id="I3UHW1"/>
<dbReference type="GO" id="GO:0016887">
    <property type="term" value="F:ATP hydrolysis activity"/>
    <property type="evidence" value="ECO:0007669"/>
    <property type="project" value="InterPro"/>
</dbReference>
<dbReference type="InterPro" id="IPR003439">
    <property type="entry name" value="ABC_transporter-like_ATP-bd"/>
</dbReference>
<feature type="domain" description="ABC transporter" evidence="5">
    <location>
        <begin position="35"/>
        <end position="271"/>
    </location>
</feature>
<dbReference type="EMBL" id="CP003555">
    <property type="protein sequence ID" value="AFK64599.1"/>
    <property type="molecule type" value="Genomic_DNA"/>
</dbReference>
<dbReference type="InterPro" id="IPR027417">
    <property type="entry name" value="P-loop_NTPase"/>
</dbReference>
<dbReference type="PROSITE" id="PS50893">
    <property type="entry name" value="ABC_TRANSPORTER_2"/>
    <property type="match status" value="2"/>
</dbReference>
<dbReference type="STRING" id="1036672.TKWG_25310"/>
<evidence type="ECO:0000313" key="7">
    <source>
        <dbReference type="Proteomes" id="UP000005267"/>
    </source>
</evidence>
<dbReference type="InterPro" id="IPR017871">
    <property type="entry name" value="ABC_transporter-like_CS"/>
</dbReference>
<dbReference type="HOGENOM" id="CLU_000604_83_0_4"/>
<feature type="domain" description="ABC transporter" evidence="5">
    <location>
        <begin position="408"/>
        <end position="637"/>
    </location>
</feature>
<evidence type="ECO:0000259" key="5">
    <source>
        <dbReference type="PROSITE" id="PS50893"/>
    </source>
</evidence>
<organism evidence="6 7">
    <name type="scientific">Advenella kashmirensis (strain DSM 17095 / LMG 22695 / WT001)</name>
    <name type="common">Tetrathiobacter kashmirensis</name>
    <dbReference type="NCBI Taxonomy" id="1036672"/>
    <lineage>
        <taxon>Bacteria</taxon>
        <taxon>Pseudomonadati</taxon>
        <taxon>Pseudomonadota</taxon>
        <taxon>Betaproteobacteria</taxon>
        <taxon>Burkholderiales</taxon>
        <taxon>Alcaligenaceae</taxon>
    </lineage>
</organism>
<reference evidence="7" key="2">
    <citation type="journal article" date="2013" name="PLoS ONE">
        <title>Genome implosion elicits host-confinement in Alcaligenaceae: evidence from the comparative genomics of Tetrathiobacter kashmirensis, a pathogen in the making.</title>
        <authorList>
            <person name="Ghosh W."/>
            <person name="Alam M."/>
            <person name="Roy C."/>
            <person name="Pyne P."/>
            <person name="George A."/>
            <person name="Chakraborty R."/>
            <person name="Majumder S."/>
            <person name="Agarwal A."/>
            <person name="Chakraborty S."/>
            <person name="Majumdar S."/>
            <person name="Gupta S.K."/>
        </authorList>
    </citation>
    <scope>NUCLEOTIDE SEQUENCE [LARGE SCALE GENOMIC DNA]</scope>
    <source>
        <strain evidence="7">WT001</strain>
    </source>
</reference>
<dbReference type="RefSeq" id="WP_014752690.1">
    <property type="nucleotide sequence ID" value="NC_017964.1"/>
</dbReference>
<feature type="region of interest" description="Disordered" evidence="4">
    <location>
        <begin position="1"/>
        <end position="32"/>
    </location>
</feature>
<sequence>MTSRSPAADGNAAAATGRRFAEKKGDGAESADVAVSASGISKRFKVKETGSTVQALDNVDVQVAAGQLTAIVGPDGAGKTTFLRLVSGLMRPDTGTLQVLGIDVTRHPQAVQDRISYMPQKFGLYEDLSVQENLDLYADLHGVVQDVRRERFANLLEMTDLKRFTARLAGKLSGGMKQKLGLACTLVRSPQLLLLDEPTVGVDPLSRRELWEIVQQLREQEQLSVLLTTAYLDEAERCASVYVLHEGRLLSSGPPEMTSAHASDLCYLVTPTGDEHPRDLQAQLLDNTSVVIDAVPEAGDVRVIRRPESEPSQLQLNGRQLEPAQARLEDGFMVLLRSGSSSDSIDTGTTTGQASRNMNAAAGNLANNGGSDQMPPANRKNAAGTIDQPRLQDAPHTASGNGHNGIVIDVRDLVRKFGEFTAVDSTTFNVKRGEIFGLLGPNGAGKTTTFRMLCGLLPATSGHAEVAGMDMRKARAEARQRIGYVSQKFALYGNLSVMENLRFFGRAYGLMGKRLVRRIAAVTAQFELQRYEKLPAGQLPGGVKQRLAMAVGLLHEPDVLFLDEPTSGTDPLARRGFWQRITRLAGGGTTIVITTHFMEEAEYCDRIVIQDAGKLVAYGTPDEVRTQAGGTDRMTMEAAFIRIVEQGRSQRQNGQKVAA</sequence>